<protein>
    <submittedName>
        <fullName evidence="2">Uncharacterized protein</fullName>
    </submittedName>
</protein>
<evidence type="ECO:0000313" key="3">
    <source>
        <dbReference type="Proteomes" id="UP000250266"/>
    </source>
</evidence>
<dbReference type="OrthoDB" id="3798150at2759"/>
<keyword evidence="3" id="KW-1185">Reference proteome</keyword>
<name>A0A8E2JEC8_9PEZI</name>
<feature type="compositionally biased region" description="Polar residues" evidence="1">
    <location>
        <begin position="356"/>
        <end position="381"/>
    </location>
</feature>
<feature type="region of interest" description="Disordered" evidence="1">
    <location>
        <begin position="356"/>
        <end position="411"/>
    </location>
</feature>
<proteinExistence type="predicted"/>
<reference evidence="2 3" key="1">
    <citation type="journal article" date="2016" name="Nat. Commun.">
        <title>Ectomycorrhizal ecology is imprinted in the genome of the dominant symbiotic fungus Cenococcum geophilum.</title>
        <authorList>
            <consortium name="DOE Joint Genome Institute"/>
            <person name="Peter M."/>
            <person name="Kohler A."/>
            <person name="Ohm R.A."/>
            <person name="Kuo A."/>
            <person name="Krutzmann J."/>
            <person name="Morin E."/>
            <person name="Arend M."/>
            <person name="Barry K.W."/>
            <person name="Binder M."/>
            <person name="Choi C."/>
            <person name="Clum A."/>
            <person name="Copeland A."/>
            <person name="Grisel N."/>
            <person name="Haridas S."/>
            <person name="Kipfer T."/>
            <person name="LaButti K."/>
            <person name="Lindquist E."/>
            <person name="Lipzen A."/>
            <person name="Maire R."/>
            <person name="Meier B."/>
            <person name="Mihaltcheva S."/>
            <person name="Molinier V."/>
            <person name="Murat C."/>
            <person name="Poggeler S."/>
            <person name="Quandt C.A."/>
            <person name="Sperisen C."/>
            <person name="Tritt A."/>
            <person name="Tisserant E."/>
            <person name="Crous P.W."/>
            <person name="Henrissat B."/>
            <person name="Nehls U."/>
            <person name="Egli S."/>
            <person name="Spatafora J.W."/>
            <person name="Grigoriev I.V."/>
            <person name="Martin F.M."/>
        </authorList>
    </citation>
    <scope>NUCLEOTIDE SEQUENCE [LARGE SCALE GENOMIC DNA]</scope>
    <source>
        <strain evidence="2 3">CBS 459.81</strain>
    </source>
</reference>
<evidence type="ECO:0000313" key="2">
    <source>
        <dbReference type="EMBL" id="OCK79535.1"/>
    </source>
</evidence>
<dbReference type="EMBL" id="KV745000">
    <property type="protein sequence ID" value="OCK79535.1"/>
    <property type="molecule type" value="Genomic_DNA"/>
</dbReference>
<dbReference type="AlphaFoldDB" id="A0A8E2JEC8"/>
<dbReference type="Proteomes" id="UP000250266">
    <property type="component" value="Unassembled WGS sequence"/>
</dbReference>
<sequence length="411" mass="45642">MFPTPEFLLKSDLYNGQIADPTKRDFGSTVGTKRFSPPFKMTDPGASCVFSAIATVVRFVDFVSSLKEVSSENRIFISLIQRVREDIDEASRLRRCPAVTTHFIAYPSKKSWVDNAILDVQRALNEIGLYVESAMVDDNAHGGIKMKQRFEWVLSHHQKLITREISLSTYHQSVMGAINAMQAIEMGGGLGGSGASGPAPPTYQLPGQQWVDPKDDDILRSPFARKKAVKLHAKNEQMINSTTEPATVMSVELPAEVLPRDGLQPKVSLRGSSGYFPSLPDLDQSQGRYHELPGSFPSSSPQPVYQAYRPPVTLEYKALPALPRQSSLRSELAKWLGPWDDTQNDEILTSELEENITPTSENLFTPTSDGKSDCSAPSPNTEVIEELVQKSATQERRRKMHTRRLAAAYDD</sequence>
<accession>A0A8E2JEC8</accession>
<gene>
    <name evidence="2" type="ORF">K432DRAFT_64391</name>
</gene>
<organism evidence="2 3">
    <name type="scientific">Lepidopterella palustris CBS 459.81</name>
    <dbReference type="NCBI Taxonomy" id="1314670"/>
    <lineage>
        <taxon>Eukaryota</taxon>
        <taxon>Fungi</taxon>
        <taxon>Dikarya</taxon>
        <taxon>Ascomycota</taxon>
        <taxon>Pezizomycotina</taxon>
        <taxon>Dothideomycetes</taxon>
        <taxon>Pleosporomycetidae</taxon>
        <taxon>Mytilinidiales</taxon>
        <taxon>Argynnaceae</taxon>
        <taxon>Lepidopterella</taxon>
    </lineage>
</organism>
<evidence type="ECO:0000256" key="1">
    <source>
        <dbReference type="SAM" id="MobiDB-lite"/>
    </source>
</evidence>